<dbReference type="SUPFAM" id="SSF49373">
    <property type="entry name" value="Invasin/intimin cell-adhesion fragments"/>
    <property type="match status" value="3"/>
</dbReference>
<protein>
    <submittedName>
        <fullName evidence="4">Ig-like domain-containing protein</fullName>
    </submittedName>
</protein>
<dbReference type="InterPro" id="IPR008930">
    <property type="entry name" value="Terpenoid_cyclase/PrenylTrfase"/>
</dbReference>
<reference evidence="4" key="1">
    <citation type="submission" date="2020-10" db="EMBL/GenBank/DDBJ databases">
        <authorList>
            <person name="Gilroy R."/>
        </authorList>
    </citation>
    <scope>NUCLEOTIDE SEQUENCE</scope>
    <source>
        <strain evidence="4">11300</strain>
    </source>
</reference>
<dbReference type="EMBL" id="DVMO01000141">
    <property type="protein sequence ID" value="HIU28498.1"/>
    <property type="molecule type" value="Genomic_DNA"/>
</dbReference>
<proteinExistence type="predicted"/>
<dbReference type="Gene3D" id="2.60.40.1080">
    <property type="match status" value="4"/>
</dbReference>
<dbReference type="SUPFAM" id="SSF48239">
    <property type="entry name" value="Terpenoid cyclases/Protein prenyltransferases"/>
    <property type="match status" value="1"/>
</dbReference>
<dbReference type="Proteomes" id="UP000824091">
    <property type="component" value="Unassembled WGS sequence"/>
</dbReference>
<dbReference type="Gene3D" id="1.50.10.20">
    <property type="match status" value="1"/>
</dbReference>
<dbReference type="Pfam" id="PF02368">
    <property type="entry name" value="Big_2"/>
    <property type="match status" value="2"/>
</dbReference>
<dbReference type="InterPro" id="IPR008964">
    <property type="entry name" value="Invasin/intimin_cell_adhesion"/>
</dbReference>
<feature type="signal peptide" evidence="2">
    <location>
        <begin position="1"/>
        <end position="31"/>
    </location>
</feature>
<feature type="chain" id="PRO_5038811435" evidence="2">
    <location>
        <begin position="32"/>
        <end position="1234"/>
    </location>
</feature>
<feature type="region of interest" description="Disordered" evidence="1">
    <location>
        <begin position="1168"/>
        <end position="1198"/>
    </location>
</feature>
<feature type="domain" description="BIG2" evidence="3">
    <location>
        <begin position="302"/>
        <end position="378"/>
    </location>
</feature>
<gene>
    <name evidence="4" type="ORF">IAD16_08985</name>
</gene>
<dbReference type="AlphaFoldDB" id="A0A9D1I5A7"/>
<name>A0A9D1I5A7_9FIRM</name>
<evidence type="ECO:0000259" key="3">
    <source>
        <dbReference type="SMART" id="SM00635"/>
    </source>
</evidence>
<comment type="caution">
    <text evidence="4">The sequence shown here is derived from an EMBL/GenBank/DDBJ whole genome shotgun (WGS) entry which is preliminary data.</text>
</comment>
<organism evidence="4 5">
    <name type="scientific">Candidatus Fimisoma avicola</name>
    <dbReference type="NCBI Taxonomy" id="2840826"/>
    <lineage>
        <taxon>Bacteria</taxon>
        <taxon>Bacillati</taxon>
        <taxon>Bacillota</taxon>
        <taxon>Clostridia</taxon>
        <taxon>Eubacteriales</taxon>
        <taxon>Candidatus Fimisoma</taxon>
    </lineage>
</organism>
<feature type="domain" description="BIG2" evidence="3">
    <location>
        <begin position="616"/>
        <end position="689"/>
    </location>
</feature>
<accession>A0A9D1I5A7</accession>
<evidence type="ECO:0000256" key="2">
    <source>
        <dbReference type="SAM" id="SignalP"/>
    </source>
</evidence>
<dbReference type="InterPro" id="IPR003343">
    <property type="entry name" value="Big_2"/>
</dbReference>
<feature type="domain" description="BIG2" evidence="3">
    <location>
        <begin position="220"/>
        <end position="296"/>
    </location>
</feature>
<feature type="compositionally biased region" description="Low complexity" evidence="1">
    <location>
        <begin position="1176"/>
        <end position="1194"/>
    </location>
</feature>
<evidence type="ECO:0000256" key="1">
    <source>
        <dbReference type="SAM" id="MobiDB-lite"/>
    </source>
</evidence>
<evidence type="ECO:0000313" key="4">
    <source>
        <dbReference type="EMBL" id="HIU28498.1"/>
    </source>
</evidence>
<reference evidence="4" key="2">
    <citation type="journal article" date="2021" name="PeerJ">
        <title>Extensive microbial diversity within the chicken gut microbiome revealed by metagenomics and culture.</title>
        <authorList>
            <person name="Gilroy R."/>
            <person name="Ravi A."/>
            <person name="Getino M."/>
            <person name="Pursley I."/>
            <person name="Horton D.L."/>
            <person name="Alikhan N.F."/>
            <person name="Baker D."/>
            <person name="Gharbi K."/>
            <person name="Hall N."/>
            <person name="Watson M."/>
            <person name="Adriaenssens E.M."/>
            <person name="Foster-Nyarko E."/>
            <person name="Jarju S."/>
            <person name="Secka A."/>
            <person name="Antonio M."/>
            <person name="Oren A."/>
            <person name="Chaudhuri R.R."/>
            <person name="La Ragione R."/>
            <person name="Hildebrand F."/>
            <person name="Pallen M.J."/>
        </authorList>
    </citation>
    <scope>NUCLEOTIDE SEQUENCE</scope>
    <source>
        <strain evidence="4">11300</strain>
    </source>
</reference>
<evidence type="ECO:0000313" key="5">
    <source>
        <dbReference type="Proteomes" id="UP000824091"/>
    </source>
</evidence>
<dbReference type="SMART" id="SM00635">
    <property type="entry name" value="BID_2"/>
    <property type="match status" value="3"/>
</dbReference>
<keyword evidence="2" id="KW-0732">Signal</keyword>
<sequence length="1234" mass="132690">MSILKKNLSKKLLCVLLAVSMVLPGMIPAVAYGASAAGASGKVTVTIEYIGQDGQASYLLQPKTVDFHEGMTALEALQAGYEDSGEVDYNSLWVEIVVTPEGQEPIGDDYSGYPIRVWTPFADSDRLNTVNYKPASGSVIRLIYGKINNSDIMDYSDGNLTIKKDDLISNLAAMTDQQISENHDLYDEALNAALVNSDAGQSEVNDLNSRIRKIVSPDVNATEVEILPDTLSLEIGGSSQLTAKLTPEDAADKVTWSSSDEKVALVDETGKVYGIGRGTAVITASVSEGVNDNITVTVSGTEIQDITLDKTEAVIEEGGSTQLTAAVTPSGSSEQITYESSAPEVAFVNGSGLVVGKSEGEAVITAKAGSAKADCKITVTARKQAEEPAVIFRHKDGRITQMDGGIMTLTPLDEGGFEIEGAENVSRIRWECSEQVNEDGYISNIIHIGTDGTFYPVLGQRTAYVYITDAQGKTSEMTFQLKVTSSEISEIQVYYKGVLLDDSTPVYIIGSDTKNVYVKGKKKDSGISVDIPVQALESSAPEGAYIGADYTGNVFSIGTESDAANGQQYTFSLQMIDDESVSAQFRAVAQRVDVDSIAVNVSEVYYIDSWNPLGEQYSGVTSSGSDSSYTYSLNVTPANASDKGVTWISHDPEVAEFQAAYGNGIVPKKAGTARFTVTSADDPSVTTEVTVRFEYKHPLMSVTSSVDEYEMVQYGSVELDLDVTPANATETRFVWTYSQDGIVSVKDVIKSSGNSDGKKTTTHTMTALQPGTVTVTGTPVDDTAGAQPVIFTVNVGASSGKPEIDFDKYVTENINHSVGYLRSALQDNYYYEAEWGIFTLLRTGQTISQADINSYCSSLLEELNSGSRLVPTDYFRIIMALSAMGKDPTDFEGVNILERMYDYNNLSNYTSNMMSFTLMAYDSMDFEIPQDAMWSREELIDMILAFQNQENGGFGLADNKTVSVDMTAMALQALVPYNTDQYPKVQAAFEKGLDYLRGQMLSDCGFYVEGANNGCSAAQVLMLLCEAGIDPLDPDNGFVRDGATLVTKLNDFKLESGYTTFEGSSTADGMATYQIGCALESYRRFAEGENRLFDLTDVARQDQAEIDKIAASETEDLISAIGEVTAESGEAIRKARRAYDLLSEDQKALVNNYDVLLAAEEQFALLSGDGSGSQNGGTSADASGSSGGSDAESTIPKTSDRNDLCGALAGLVISAASILLLRKRKAEKNCGNMM</sequence>